<sequence>GRPAGPGKAGGLGSAGGATGGSATGGGSAAGGSAAGGGGGAGDGGTGAANGGTGPGGGGTQVVPPPAQPPAQSAPPPPATSQPTAPVPSPAVTPTQPATGWTGGYRTVIPQGTAVDLGNRSSPAVSKWDGPNETFGWYGKADDGSEIAGYKDAAAFLPSDAPATRDACLAVTNRFTSGYAPHGFAPGDRVCIFTAKNSNALITVVANTAVARQSDGQLTVDVLYGPAGL</sequence>
<comment type="caution">
    <text evidence="2">The sequence shown here is derived from an EMBL/GenBank/DDBJ whole genome shotgun (WGS) entry which is preliminary data.</text>
</comment>
<keyword evidence="3" id="KW-1185">Reference proteome</keyword>
<feature type="compositionally biased region" description="Gly residues" evidence="1">
    <location>
        <begin position="7"/>
        <end position="60"/>
    </location>
</feature>
<dbReference type="EMBL" id="JBHSOD010000036">
    <property type="protein sequence ID" value="MFC5888154.1"/>
    <property type="molecule type" value="Genomic_DNA"/>
</dbReference>
<protein>
    <recommendedName>
        <fullName evidence="4">Serine/threonine protein kinase</fullName>
    </recommendedName>
</protein>
<organism evidence="2 3">
    <name type="scientific">Kitasatospora aburaviensis</name>
    <dbReference type="NCBI Taxonomy" id="67265"/>
    <lineage>
        <taxon>Bacteria</taxon>
        <taxon>Bacillati</taxon>
        <taxon>Actinomycetota</taxon>
        <taxon>Actinomycetes</taxon>
        <taxon>Kitasatosporales</taxon>
        <taxon>Streptomycetaceae</taxon>
        <taxon>Kitasatospora</taxon>
    </lineage>
</organism>
<evidence type="ECO:0008006" key="4">
    <source>
        <dbReference type="Google" id="ProtNLM"/>
    </source>
</evidence>
<accession>A0ABW1F4P7</accession>
<evidence type="ECO:0000313" key="3">
    <source>
        <dbReference type="Proteomes" id="UP001596067"/>
    </source>
</evidence>
<evidence type="ECO:0000256" key="1">
    <source>
        <dbReference type="SAM" id="MobiDB-lite"/>
    </source>
</evidence>
<evidence type="ECO:0000313" key="2">
    <source>
        <dbReference type="EMBL" id="MFC5888154.1"/>
    </source>
</evidence>
<feature type="non-terminal residue" evidence="2">
    <location>
        <position position="1"/>
    </location>
</feature>
<proteinExistence type="predicted"/>
<name>A0ABW1F4P7_9ACTN</name>
<feature type="region of interest" description="Disordered" evidence="1">
    <location>
        <begin position="1"/>
        <end position="106"/>
    </location>
</feature>
<dbReference type="Proteomes" id="UP001596067">
    <property type="component" value="Unassembled WGS sequence"/>
</dbReference>
<feature type="compositionally biased region" description="Pro residues" evidence="1">
    <location>
        <begin position="63"/>
        <end position="91"/>
    </location>
</feature>
<gene>
    <name evidence="2" type="ORF">ACFP0N_24635</name>
</gene>
<reference evidence="3" key="1">
    <citation type="journal article" date="2019" name="Int. J. Syst. Evol. Microbiol.">
        <title>The Global Catalogue of Microorganisms (GCM) 10K type strain sequencing project: providing services to taxonomists for standard genome sequencing and annotation.</title>
        <authorList>
            <consortium name="The Broad Institute Genomics Platform"/>
            <consortium name="The Broad Institute Genome Sequencing Center for Infectious Disease"/>
            <person name="Wu L."/>
            <person name="Ma J."/>
        </authorList>
    </citation>
    <scope>NUCLEOTIDE SEQUENCE [LARGE SCALE GENOMIC DNA]</scope>
    <source>
        <strain evidence="3">CGMCC 4.1469</strain>
    </source>
</reference>